<evidence type="ECO:0000256" key="3">
    <source>
        <dbReference type="ARBA" id="ARBA00023163"/>
    </source>
</evidence>
<dbReference type="PANTHER" id="PTHR30055:SF234">
    <property type="entry name" value="HTH-TYPE TRANSCRIPTIONAL REGULATOR BETI"/>
    <property type="match status" value="1"/>
</dbReference>
<dbReference type="eggNOG" id="COG1309">
    <property type="taxonomic scope" value="Bacteria"/>
</dbReference>
<name>A0A080N6M2_9BIFI</name>
<dbReference type="GO" id="GO:0000976">
    <property type="term" value="F:transcription cis-regulatory region binding"/>
    <property type="evidence" value="ECO:0007669"/>
    <property type="project" value="TreeGrafter"/>
</dbReference>
<keyword evidence="2 4" id="KW-0238">DNA-binding</keyword>
<dbReference type="Proteomes" id="UP000028730">
    <property type="component" value="Unassembled WGS sequence"/>
</dbReference>
<dbReference type="InterPro" id="IPR009057">
    <property type="entry name" value="Homeodomain-like_sf"/>
</dbReference>
<keyword evidence="1" id="KW-0805">Transcription regulation</keyword>
<keyword evidence="3" id="KW-0804">Transcription</keyword>
<evidence type="ECO:0000313" key="7">
    <source>
        <dbReference type="Proteomes" id="UP000028730"/>
    </source>
</evidence>
<dbReference type="EMBL" id="ATLK01000001">
    <property type="protein sequence ID" value="KFF31739.1"/>
    <property type="molecule type" value="Genomic_DNA"/>
</dbReference>
<dbReference type="SUPFAM" id="SSF46689">
    <property type="entry name" value="Homeodomain-like"/>
    <property type="match status" value="1"/>
</dbReference>
<reference evidence="6 7" key="1">
    <citation type="journal article" date="2014" name="Appl. Environ. Microbiol.">
        <title>Genomic encyclopedia of type strains of the genus Bifidobacterium.</title>
        <authorList>
            <person name="Milani C."/>
            <person name="Lugli G.A."/>
            <person name="Duranti S."/>
            <person name="Turroni F."/>
            <person name="Bottacini F."/>
            <person name="Mangifesta M."/>
            <person name="Sanchez B."/>
            <person name="Viappiani A."/>
            <person name="Mancabelli L."/>
            <person name="Taminiau B."/>
            <person name="Delcenserie V."/>
            <person name="Barrangou R."/>
            <person name="Margolles A."/>
            <person name="van Sinderen D."/>
            <person name="Ventura M."/>
        </authorList>
    </citation>
    <scope>NUCLEOTIDE SEQUENCE [LARGE SCALE GENOMIC DNA]</scope>
    <source>
        <strain evidence="6 7">DSM 19703</strain>
    </source>
</reference>
<dbReference type="PROSITE" id="PS50977">
    <property type="entry name" value="HTH_TETR_2"/>
    <property type="match status" value="1"/>
</dbReference>
<dbReference type="InterPro" id="IPR001647">
    <property type="entry name" value="HTH_TetR"/>
</dbReference>
<feature type="DNA-binding region" description="H-T-H motif" evidence="4">
    <location>
        <begin position="37"/>
        <end position="56"/>
    </location>
</feature>
<dbReference type="STRING" id="1341695.BBOMB_1131"/>
<feature type="domain" description="HTH tetR-type" evidence="5">
    <location>
        <begin position="14"/>
        <end position="74"/>
    </location>
</feature>
<comment type="caution">
    <text evidence="6">The sequence shown here is derived from an EMBL/GenBank/DDBJ whole genome shotgun (WGS) entry which is preliminary data.</text>
</comment>
<evidence type="ECO:0000259" key="5">
    <source>
        <dbReference type="PROSITE" id="PS50977"/>
    </source>
</evidence>
<protein>
    <submittedName>
        <fullName evidence="6">Transcriptional regulator, TetR family</fullName>
    </submittedName>
</protein>
<dbReference type="InterPro" id="IPR050109">
    <property type="entry name" value="HTH-type_TetR-like_transc_reg"/>
</dbReference>
<evidence type="ECO:0000256" key="4">
    <source>
        <dbReference type="PROSITE-ProRule" id="PRU00335"/>
    </source>
</evidence>
<accession>A0A080N6M2</accession>
<dbReference type="Pfam" id="PF00440">
    <property type="entry name" value="TetR_N"/>
    <property type="match status" value="1"/>
</dbReference>
<keyword evidence="7" id="KW-1185">Reference proteome</keyword>
<proteinExistence type="predicted"/>
<gene>
    <name evidence="6" type="ORF">BBOMB_1131</name>
</gene>
<evidence type="ECO:0000313" key="6">
    <source>
        <dbReference type="EMBL" id="KFF31739.1"/>
    </source>
</evidence>
<dbReference type="PRINTS" id="PR00455">
    <property type="entry name" value="HTHTETR"/>
</dbReference>
<dbReference type="AlphaFoldDB" id="A0A080N6M2"/>
<dbReference type="Gene3D" id="1.10.357.10">
    <property type="entry name" value="Tetracycline Repressor, domain 2"/>
    <property type="match status" value="1"/>
</dbReference>
<evidence type="ECO:0000256" key="2">
    <source>
        <dbReference type="ARBA" id="ARBA00023125"/>
    </source>
</evidence>
<dbReference type="GO" id="GO:0003700">
    <property type="term" value="F:DNA-binding transcription factor activity"/>
    <property type="evidence" value="ECO:0007669"/>
    <property type="project" value="TreeGrafter"/>
</dbReference>
<dbReference type="PANTHER" id="PTHR30055">
    <property type="entry name" value="HTH-TYPE TRANSCRIPTIONAL REGULATOR RUTR"/>
    <property type="match status" value="1"/>
</dbReference>
<sequence>MQPLERTKKYTNGASSRAAILDAAVISFGLRGYYRTSLQKIANSVGMTKAGVLHHVGSKEGLLNIVLDEVYDTGTSQIITRFSMTEKPLLAHMWRDVVAFNSKRPEQVHMFSTLDAEAIDPKHPAYQYFLDRDRNVIDSMLKVPWAVPDGVNIEQLLNAGFSMMDGIQLRWLRNPGSDLNELWAHCEDQLMPLPMWDGYR</sequence>
<organism evidence="6 7">
    <name type="scientific">Bifidobacterium bombi DSM 19703</name>
    <dbReference type="NCBI Taxonomy" id="1341695"/>
    <lineage>
        <taxon>Bacteria</taxon>
        <taxon>Bacillati</taxon>
        <taxon>Actinomycetota</taxon>
        <taxon>Actinomycetes</taxon>
        <taxon>Bifidobacteriales</taxon>
        <taxon>Bifidobacteriaceae</taxon>
        <taxon>Bifidobacterium</taxon>
    </lineage>
</organism>
<evidence type="ECO:0000256" key="1">
    <source>
        <dbReference type="ARBA" id="ARBA00023015"/>
    </source>
</evidence>
<dbReference type="RefSeq" id="WP_044093291.1">
    <property type="nucleotide sequence ID" value="NZ_ATLK01000001.1"/>
</dbReference>